<feature type="compositionally biased region" description="Polar residues" evidence="1">
    <location>
        <begin position="347"/>
        <end position="357"/>
    </location>
</feature>
<evidence type="ECO:0000256" key="3">
    <source>
        <dbReference type="SAM" id="SignalP"/>
    </source>
</evidence>
<evidence type="ECO:0008006" key="6">
    <source>
        <dbReference type="Google" id="ProtNLM"/>
    </source>
</evidence>
<dbReference type="Proteomes" id="UP001620626">
    <property type="component" value="Unassembled WGS sequence"/>
</dbReference>
<comment type="caution">
    <text evidence="4">The sequence shown here is derived from an EMBL/GenBank/DDBJ whole genome shotgun (WGS) entry which is preliminary data.</text>
</comment>
<gene>
    <name evidence="4" type="ORF">niasHT_023283</name>
</gene>
<keyword evidence="5" id="KW-1185">Reference proteome</keyword>
<proteinExistence type="predicted"/>
<keyword evidence="2" id="KW-1133">Transmembrane helix</keyword>
<dbReference type="EMBL" id="JBICBT010000998">
    <property type="protein sequence ID" value="KAL3088665.1"/>
    <property type="molecule type" value="Genomic_DNA"/>
</dbReference>
<feature type="chain" id="PRO_5044801872" description="TNFR-Cys domain-containing protein" evidence="3">
    <location>
        <begin position="38"/>
        <end position="533"/>
    </location>
</feature>
<feature type="compositionally biased region" description="Polar residues" evidence="1">
    <location>
        <begin position="380"/>
        <end position="390"/>
    </location>
</feature>
<evidence type="ECO:0000313" key="5">
    <source>
        <dbReference type="Proteomes" id="UP001620626"/>
    </source>
</evidence>
<organism evidence="4 5">
    <name type="scientific">Heterodera trifolii</name>
    <dbReference type="NCBI Taxonomy" id="157864"/>
    <lineage>
        <taxon>Eukaryota</taxon>
        <taxon>Metazoa</taxon>
        <taxon>Ecdysozoa</taxon>
        <taxon>Nematoda</taxon>
        <taxon>Chromadorea</taxon>
        <taxon>Rhabditida</taxon>
        <taxon>Tylenchina</taxon>
        <taxon>Tylenchomorpha</taxon>
        <taxon>Tylenchoidea</taxon>
        <taxon>Heteroderidae</taxon>
        <taxon>Heteroderinae</taxon>
        <taxon>Heterodera</taxon>
    </lineage>
</organism>
<keyword evidence="2" id="KW-0812">Transmembrane</keyword>
<name>A0ABD2JDH5_9BILA</name>
<feature type="transmembrane region" description="Helical" evidence="2">
    <location>
        <begin position="480"/>
        <end position="498"/>
    </location>
</feature>
<sequence length="533" mass="59493">MSHKYRTSSFPLHLTTVSSLLRFVLISLLFCLEAVESDQSDCVEVICPLEEKGTALRLFDKAELEEGEKCERCEQCTRNGYSVCLLPVPLNLPSVAASPPILSPCECAHSGPNVRIVNEKVPSKALDKTSSPFECRLPTSKGRPLKSALRPNSDEGISKLCFSSAIRKLPKPKAKYNLTQSGKMPDLLVSIDQFWLSDYWKALKPTELLLFYLFPVTKKENCEGQFIVPNINQLLWINAGKSKEQVAKQKSGIWLCRASLLIDMSESAEEYPTEEETSPEVLFEHDVFVGAEKVQLYYEITVQRENQLKMSTGKVKFETRKTKLESEPLDFELGEEHFQRYLQQMNRSGSGTENGQRSIGKGAGHRPSRIDRVDIEQRKAATQTQRTESAQKVAEDQGQTKLIAEASTAVPAPPGSVPTVHSSPTGHRSNSEDPSAPIILPSPSSPRDGGESDDRTEKRLGPNGSEDEAEEEDWQLLRNVLLISLLTIAVLFSVALCYKKRLCCFGRSAQAERNAKTRNINGKQYRETGQRLK</sequence>
<protein>
    <recommendedName>
        <fullName evidence="6">TNFR-Cys domain-containing protein</fullName>
    </recommendedName>
</protein>
<evidence type="ECO:0000256" key="1">
    <source>
        <dbReference type="SAM" id="MobiDB-lite"/>
    </source>
</evidence>
<feature type="compositionally biased region" description="Polar residues" evidence="1">
    <location>
        <begin position="419"/>
        <end position="428"/>
    </location>
</feature>
<feature type="signal peptide" evidence="3">
    <location>
        <begin position="1"/>
        <end position="37"/>
    </location>
</feature>
<feature type="compositionally biased region" description="Low complexity" evidence="1">
    <location>
        <begin position="434"/>
        <end position="446"/>
    </location>
</feature>
<feature type="region of interest" description="Disordered" evidence="1">
    <location>
        <begin position="408"/>
        <end position="471"/>
    </location>
</feature>
<accession>A0ABD2JDH5</accession>
<reference evidence="4 5" key="1">
    <citation type="submission" date="2024-10" db="EMBL/GenBank/DDBJ databases">
        <authorList>
            <person name="Kim D."/>
        </authorList>
    </citation>
    <scope>NUCLEOTIDE SEQUENCE [LARGE SCALE GENOMIC DNA]</scope>
    <source>
        <strain evidence="4">BH-2024</strain>
    </source>
</reference>
<evidence type="ECO:0000313" key="4">
    <source>
        <dbReference type="EMBL" id="KAL3088665.1"/>
    </source>
</evidence>
<feature type="compositionally biased region" description="Basic and acidic residues" evidence="1">
    <location>
        <begin position="448"/>
        <end position="460"/>
    </location>
</feature>
<feature type="region of interest" description="Disordered" evidence="1">
    <location>
        <begin position="347"/>
        <end position="373"/>
    </location>
</feature>
<evidence type="ECO:0000256" key="2">
    <source>
        <dbReference type="SAM" id="Phobius"/>
    </source>
</evidence>
<keyword evidence="2" id="KW-0472">Membrane</keyword>
<dbReference type="AlphaFoldDB" id="A0ABD2JDH5"/>
<keyword evidence="3" id="KW-0732">Signal</keyword>
<feature type="region of interest" description="Disordered" evidence="1">
    <location>
        <begin position="378"/>
        <end position="397"/>
    </location>
</feature>